<keyword evidence="1" id="KW-1133">Transmembrane helix</keyword>
<dbReference type="PANTHER" id="PTHR36940">
    <property type="entry name" value="PROTEIN CBG20338"/>
    <property type="match status" value="1"/>
</dbReference>
<protein>
    <recommendedName>
        <fullName evidence="2">DUF7087 domain-containing protein</fullName>
    </recommendedName>
</protein>
<reference evidence="3" key="1">
    <citation type="submission" date="2023-07" db="EMBL/GenBank/DDBJ databases">
        <authorList>
            <consortium name="CYATHOMIX"/>
        </authorList>
    </citation>
    <scope>NUCLEOTIDE SEQUENCE</scope>
    <source>
        <strain evidence="3">N/A</strain>
    </source>
</reference>
<comment type="caution">
    <text evidence="3">The sequence shown here is derived from an EMBL/GenBank/DDBJ whole genome shotgun (WGS) entry which is preliminary data.</text>
</comment>
<sequence>MAFNYPTIVYQARGVQFGCIIFQIFLLYANIDYIGTFKFIFCTAVCLYNLYVTARRWFNKIDGRYDFAQMVKESNTQVRLQYAAEVFSPLVLGLLVFLIITLPGYNFFWTLASCVQIAAAMLILALEVQETVMKK</sequence>
<accession>A0AA36M0U3</accession>
<dbReference type="EMBL" id="CATQJL010000112">
    <property type="protein sequence ID" value="CAJ0595234.1"/>
    <property type="molecule type" value="Genomic_DNA"/>
</dbReference>
<dbReference type="Proteomes" id="UP001176961">
    <property type="component" value="Unassembled WGS sequence"/>
</dbReference>
<gene>
    <name evidence="3" type="ORF">CYNAS_LOCUS7217</name>
</gene>
<feature type="transmembrane region" description="Helical" evidence="1">
    <location>
        <begin position="107"/>
        <end position="126"/>
    </location>
</feature>
<feature type="transmembrane region" description="Helical" evidence="1">
    <location>
        <begin position="12"/>
        <end position="31"/>
    </location>
</feature>
<keyword evidence="4" id="KW-1185">Reference proteome</keyword>
<evidence type="ECO:0000313" key="3">
    <source>
        <dbReference type="EMBL" id="CAJ0595234.1"/>
    </source>
</evidence>
<keyword evidence="1" id="KW-0472">Membrane</keyword>
<dbReference type="AlphaFoldDB" id="A0AA36M0U3"/>
<feature type="transmembrane region" description="Helical" evidence="1">
    <location>
        <begin position="37"/>
        <end position="54"/>
    </location>
</feature>
<organism evidence="3 4">
    <name type="scientific">Cylicocyclus nassatus</name>
    <name type="common">Nematode worm</name>
    <dbReference type="NCBI Taxonomy" id="53992"/>
    <lineage>
        <taxon>Eukaryota</taxon>
        <taxon>Metazoa</taxon>
        <taxon>Ecdysozoa</taxon>
        <taxon>Nematoda</taxon>
        <taxon>Chromadorea</taxon>
        <taxon>Rhabditida</taxon>
        <taxon>Rhabditina</taxon>
        <taxon>Rhabditomorpha</taxon>
        <taxon>Strongyloidea</taxon>
        <taxon>Strongylidae</taxon>
        <taxon>Cylicocyclus</taxon>
    </lineage>
</organism>
<dbReference type="Pfam" id="PF23346">
    <property type="entry name" value="DUF7087"/>
    <property type="match status" value="1"/>
</dbReference>
<feature type="domain" description="DUF7087" evidence="2">
    <location>
        <begin position="3"/>
        <end position="131"/>
    </location>
</feature>
<name>A0AA36M0U3_CYLNA</name>
<evidence type="ECO:0000313" key="4">
    <source>
        <dbReference type="Proteomes" id="UP001176961"/>
    </source>
</evidence>
<dbReference type="InterPro" id="IPR055514">
    <property type="entry name" value="DUF7087"/>
</dbReference>
<proteinExistence type="predicted"/>
<evidence type="ECO:0000259" key="2">
    <source>
        <dbReference type="Pfam" id="PF23346"/>
    </source>
</evidence>
<evidence type="ECO:0000256" key="1">
    <source>
        <dbReference type="SAM" id="Phobius"/>
    </source>
</evidence>
<dbReference type="PANTHER" id="PTHR36940:SF1">
    <property type="entry name" value="DUF3278 DOMAIN-CONTAINING PROTEIN"/>
    <property type="match status" value="1"/>
</dbReference>
<keyword evidence="1" id="KW-0812">Transmembrane</keyword>
<feature type="transmembrane region" description="Helical" evidence="1">
    <location>
        <begin position="82"/>
        <end position="101"/>
    </location>
</feature>